<dbReference type="EMBL" id="LKBA01000004">
    <property type="protein sequence ID" value="KPN63901.1"/>
    <property type="molecule type" value="Genomic_DNA"/>
</dbReference>
<keyword evidence="4" id="KW-1185">Reference proteome</keyword>
<accession>A0A0P7IWL7</accession>
<protein>
    <recommendedName>
        <fullName evidence="2">Aminoglycoside phosphotransferase domain-containing protein</fullName>
    </recommendedName>
</protein>
<dbReference type="AlphaFoldDB" id="A0A0P7IWL7"/>
<evidence type="ECO:0000256" key="1">
    <source>
        <dbReference type="ARBA" id="ARBA00038240"/>
    </source>
</evidence>
<dbReference type="Gene3D" id="3.30.200.20">
    <property type="entry name" value="Phosphorylase Kinase, domain 1"/>
    <property type="match status" value="1"/>
</dbReference>
<dbReference type="PANTHER" id="PTHR21064:SF6">
    <property type="entry name" value="AMINOGLYCOSIDE PHOSPHOTRANSFERASE DOMAIN-CONTAINING PROTEIN"/>
    <property type="match status" value="1"/>
</dbReference>
<dbReference type="GO" id="GO:0004413">
    <property type="term" value="F:homoserine kinase activity"/>
    <property type="evidence" value="ECO:0007669"/>
    <property type="project" value="TreeGrafter"/>
</dbReference>
<name>A0A0P7IWL7_9RHOB</name>
<gene>
    <name evidence="3" type="ORF">AKJ29_14560</name>
</gene>
<dbReference type="GO" id="GO:0009088">
    <property type="term" value="P:threonine biosynthetic process"/>
    <property type="evidence" value="ECO:0007669"/>
    <property type="project" value="TreeGrafter"/>
</dbReference>
<dbReference type="Proteomes" id="UP000050471">
    <property type="component" value="Unassembled WGS sequence"/>
</dbReference>
<evidence type="ECO:0000259" key="2">
    <source>
        <dbReference type="Pfam" id="PF01636"/>
    </source>
</evidence>
<dbReference type="InterPro" id="IPR050249">
    <property type="entry name" value="Pseudomonas-type_ThrB"/>
</dbReference>
<dbReference type="SUPFAM" id="SSF56112">
    <property type="entry name" value="Protein kinase-like (PK-like)"/>
    <property type="match status" value="1"/>
</dbReference>
<comment type="similarity">
    <text evidence="1">Belongs to the pseudomonas-type ThrB family.</text>
</comment>
<dbReference type="OrthoDB" id="241498at2"/>
<dbReference type="STRING" id="154981.AKJ29_14560"/>
<dbReference type="Pfam" id="PF01636">
    <property type="entry name" value="APH"/>
    <property type="match status" value="1"/>
</dbReference>
<proteinExistence type="inferred from homology"/>
<dbReference type="InterPro" id="IPR011009">
    <property type="entry name" value="Kinase-like_dom_sf"/>
</dbReference>
<evidence type="ECO:0000313" key="4">
    <source>
        <dbReference type="Proteomes" id="UP000050471"/>
    </source>
</evidence>
<comment type="caution">
    <text evidence="3">The sequence shown here is derived from an EMBL/GenBank/DDBJ whole genome shotgun (WGS) entry which is preliminary data.</text>
</comment>
<organism evidence="3 4">
    <name type="scientific">Aliiroseovarius crassostreae</name>
    <dbReference type="NCBI Taxonomy" id="154981"/>
    <lineage>
        <taxon>Bacteria</taxon>
        <taxon>Pseudomonadati</taxon>
        <taxon>Pseudomonadota</taxon>
        <taxon>Alphaproteobacteria</taxon>
        <taxon>Rhodobacterales</taxon>
        <taxon>Paracoccaceae</taxon>
        <taxon>Aliiroseovarius</taxon>
    </lineage>
</organism>
<sequence length="312" mass="34894">MSELKEALKAWGAQHVRLIKDRENAVHEVRVGKDRAALRLHRPGYMSAAAIRSELDWMGALSKAGMEVPAPISNQDGQAVIALSTGRLATMVTWVDGRPIGDGGVPFDMPINEQVALYHKLGRELARLHNITDTLTLPDGFTRHRWDLDGLLGEAPFWGRFWESPALSKSDRHLVNRARAVAWDRAQAYLENGADFGLIHADALRENVFIKDGELMLIDFDDAGFGFRLYELAVMMSQNEDEPAADQIRDAAIAGYRELRAFSAEAEELLPMFIMLRRFASMGWAVPRHELSDPALIEYTERAVAAARQFLA</sequence>
<dbReference type="PANTHER" id="PTHR21064">
    <property type="entry name" value="AMINOGLYCOSIDE PHOSPHOTRANSFERASE DOMAIN-CONTAINING PROTEIN-RELATED"/>
    <property type="match status" value="1"/>
</dbReference>
<reference evidence="3 4" key="1">
    <citation type="submission" date="2015-09" db="EMBL/GenBank/DDBJ databases">
        <title>Draft genome sequence of Aliiroseovarius crassostreae CV919-312TSm, the causative agent of Roseovarius Oyster Disease (formerly Juvenile Oyster Disease).</title>
        <authorList>
            <person name="Kessner L."/>
            <person name="Spinard E."/>
            <person name="Nelson D."/>
        </authorList>
    </citation>
    <scope>NUCLEOTIDE SEQUENCE [LARGE SCALE GENOMIC DNA]</scope>
    <source>
        <strain evidence="3 4">CV919-312</strain>
    </source>
</reference>
<dbReference type="Gene3D" id="3.90.1200.10">
    <property type="match status" value="1"/>
</dbReference>
<dbReference type="InterPro" id="IPR002575">
    <property type="entry name" value="Aminoglycoside_PTrfase"/>
</dbReference>
<dbReference type="RefSeq" id="WP_055187626.1">
    <property type="nucleotide sequence ID" value="NZ_FPBS01000004.1"/>
</dbReference>
<evidence type="ECO:0000313" key="3">
    <source>
        <dbReference type="EMBL" id="KPN63901.1"/>
    </source>
</evidence>
<feature type="domain" description="Aminoglycoside phosphotransferase" evidence="2">
    <location>
        <begin position="20"/>
        <end position="262"/>
    </location>
</feature>